<gene>
    <name evidence="15" type="ORF">EUA03_20515</name>
</gene>
<dbReference type="AlphaFoldDB" id="A0A4R5WBW5"/>
<dbReference type="Gene3D" id="1.10.287.130">
    <property type="match status" value="1"/>
</dbReference>
<dbReference type="InterPro" id="IPR003661">
    <property type="entry name" value="HisK_dim/P_dom"/>
</dbReference>
<protein>
    <recommendedName>
        <fullName evidence="10">Sensor-like histidine kinase SenX3</fullName>
        <ecNumber evidence="3">2.7.13.3</ecNumber>
    </recommendedName>
</protein>
<dbReference type="OrthoDB" id="9806130at2"/>
<feature type="transmembrane region" description="Helical" evidence="12">
    <location>
        <begin position="42"/>
        <end position="62"/>
    </location>
</feature>
<feature type="coiled-coil region" evidence="11">
    <location>
        <begin position="126"/>
        <end position="153"/>
    </location>
</feature>
<keyword evidence="12" id="KW-0472">Membrane</keyword>
<dbReference type="PROSITE" id="PS50109">
    <property type="entry name" value="HIS_KIN"/>
    <property type="match status" value="1"/>
</dbReference>
<dbReference type="RefSeq" id="WP_082934479.1">
    <property type="nucleotide sequence ID" value="NZ_LZSF01000008.1"/>
</dbReference>
<comment type="subcellular location">
    <subcellularLocation>
        <location evidence="2">Cell membrane</location>
    </subcellularLocation>
</comment>
<name>A0A4R5WBW5_MYCMU</name>
<evidence type="ECO:0000313" key="15">
    <source>
        <dbReference type="EMBL" id="TDK86113.1"/>
    </source>
</evidence>
<dbReference type="PRINTS" id="PR00344">
    <property type="entry name" value="BCTRLSENSOR"/>
</dbReference>
<evidence type="ECO:0000256" key="5">
    <source>
        <dbReference type="ARBA" id="ARBA00022679"/>
    </source>
</evidence>
<evidence type="ECO:0000256" key="10">
    <source>
        <dbReference type="ARBA" id="ARBA00039401"/>
    </source>
</evidence>
<dbReference type="SMART" id="SM00387">
    <property type="entry name" value="HATPase_c"/>
    <property type="match status" value="1"/>
</dbReference>
<evidence type="ECO:0000256" key="2">
    <source>
        <dbReference type="ARBA" id="ARBA00004236"/>
    </source>
</evidence>
<feature type="transmembrane region" description="Helical" evidence="12">
    <location>
        <begin position="6"/>
        <end position="30"/>
    </location>
</feature>
<evidence type="ECO:0000256" key="1">
    <source>
        <dbReference type="ARBA" id="ARBA00000085"/>
    </source>
</evidence>
<comment type="catalytic activity">
    <reaction evidence="1">
        <text>ATP + protein L-histidine = ADP + protein N-phospho-L-histidine.</text>
        <dbReference type="EC" id="2.7.13.3"/>
    </reaction>
</comment>
<evidence type="ECO:0000259" key="14">
    <source>
        <dbReference type="PROSITE" id="PS50885"/>
    </source>
</evidence>
<reference evidence="15 16" key="1">
    <citation type="submission" date="2019-01" db="EMBL/GenBank/DDBJ databases">
        <title>High-quality-draft genome sequences of five non-tuberculosis mycobacteriaceae isolated from a nosocomial environment.</title>
        <authorList>
            <person name="Tiago I."/>
            <person name="Alarico S."/>
            <person name="Pereira S.G."/>
            <person name="Coelho C."/>
            <person name="Maranha A."/>
            <person name="Empadinhas N."/>
        </authorList>
    </citation>
    <scope>NUCLEOTIDE SEQUENCE [LARGE SCALE GENOMIC DNA]</scope>
    <source>
        <strain evidence="15 16">24AIII</strain>
    </source>
</reference>
<keyword evidence="6 12" id="KW-0812">Transmembrane</keyword>
<keyword evidence="5" id="KW-0808">Transferase</keyword>
<dbReference type="GO" id="GO:0005886">
    <property type="term" value="C:plasma membrane"/>
    <property type="evidence" value="ECO:0007669"/>
    <property type="project" value="UniProtKB-SubCell"/>
</dbReference>
<dbReference type="InterPro" id="IPR003660">
    <property type="entry name" value="HAMP_dom"/>
</dbReference>
<dbReference type="InterPro" id="IPR050351">
    <property type="entry name" value="BphY/WalK/GraS-like"/>
</dbReference>
<dbReference type="InterPro" id="IPR005467">
    <property type="entry name" value="His_kinase_dom"/>
</dbReference>
<dbReference type="SUPFAM" id="SSF55874">
    <property type="entry name" value="ATPase domain of HSP90 chaperone/DNA topoisomerase II/histidine kinase"/>
    <property type="match status" value="1"/>
</dbReference>
<organism evidence="15 16">
    <name type="scientific">Mycolicibacterium mucogenicum</name>
    <name type="common">Mycobacterium mucogenicum</name>
    <dbReference type="NCBI Taxonomy" id="56689"/>
    <lineage>
        <taxon>Bacteria</taxon>
        <taxon>Bacillati</taxon>
        <taxon>Actinomycetota</taxon>
        <taxon>Actinomycetes</taxon>
        <taxon>Mycobacteriales</taxon>
        <taxon>Mycobacteriaceae</taxon>
        <taxon>Mycolicibacterium</taxon>
    </lineage>
</organism>
<accession>A0A4R5WBW5</accession>
<sequence>MILGAVDLVIIAVTALICTSVATGAAVLVMQLNRRGSIGTQVSVLICATIVAIVASTVAISIEMYLSSHDLQVLLAVLAISALMAGLAAGFMLRRLRRSLARLQRAAQQIGSGEVVTADVDSSREFAELSSQLAQSSEQLAAARAEVEQLDQSRRQLVAWVSHDLRTPLAGMRAMAEALEEGVVDDPAEYIRQIRDQVDSVNGMVDGLFELSKIQSGMLKLSKEPVVLLDLVSDVVSDMQALAATRGIRITHAGMADVVLHADAGELSRVVANLLVNSIRHAPEHSEIEVSAQRLDGDRIVLTVLDQGPGVQSQDLGRMFDMGWRGTAARTPEGGGAGAGIGLAIVRGIVEAHGGEVSAAHVPGGFRLDVTLPTT</sequence>
<dbReference type="GO" id="GO:0000155">
    <property type="term" value="F:phosphorelay sensor kinase activity"/>
    <property type="evidence" value="ECO:0007669"/>
    <property type="project" value="InterPro"/>
</dbReference>
<dbReference type="SUPFAM" id="SSF47384">
    <property type="entry name" value="Homodimeric domain of signal transducing histidine kinase"/>
    <property type="match status" value="1"/>
</dbReference>
<dbReference type="InterPro" id="IPR004358">
    <property type="entry name" value="Sig_transdc_His_kin-like_C"/>
</dbReference>
<dbReference type="PROSITE" id="PS50885">
    <property type="entry name" value="HAMP"/>
    <property type="match status" value="1"/>
</dbReference>
<dbReference type="CDD" id="cd00082">
    <property type="entry name" value="HisKA"/>
    <property type="match status" value="1"/>
</dbReference>
<dbReference type="GO" id="GO:0004721">
    <property type="term" value="F:phosphoprotein phosphatase activity"/>
    <property type="evidence" value="ECO:0007669"/>
    <property type="project" value="TreeGrafter"/>
</dbReference>
<feature type="transmembrane region" description="Helical" evidence="12">
    <location>
        <begin position="74"/>
        <end position="93"/>
    </location>
</feature>
<dbReference type="Gene3D" id="6.10.340.10">
    <property type="match status" value="1"/>
</dbReference>
<evidence type="ECO:0000256" key="8">
    <source>
        <dbReference type="ARBA" id="ARBA00022989"/>
    </source>
</evidence>
<evidence type="ECO:0000313" key="16">
    <source>
        <dbReference type="Proteomes" id="UP000294929"/>
    </source>
</evidence>
<dbReference type="Gene3D" id="3.30.565.10">
    <property type="entry name" value="Histidine kinase-like ATPase, C-terminal domain"/>
    <property type="match status" value="1"/>
</dbReference>
<evidence type="ECO:0000256" key="11">
    <source>
        <dbReference type="SAM" id="Coils"/>
    </source>
</evidence>
<feature type="domain" description="Histidine kinase" evidence="13">
    <location>
        <begin position="160"/>
        <end position="375"/>
    </location>
</feature>
<evidence type="ECO:0000256" key="12">
    <source>
        <dbReference type="SAM" id="Phobius"/>
    </source>
</evidence>
<evidence type="ECO:0000256" key="6">
    <source>
        <dbReference type="ARBA" id="ARBA00022692"/>
    </source>
</evidence>
<evidence type="ECO:0000256" key="7">
    <source>
        <dbReference type="ARBA" id="ARBA00022777"/>
    </source>
</evidence>
<dbReference type="GO" id="GO:0016036">
    <property type="term" value="P:cellular response to phosphate starvation"/>
    <property type="evidence" value="ECO:0007669"/>
    <property type="project" value="TreeGrafter"/>
</dbReference>
<dbReference type="Pfam" id="PF00512">
    <property type="entry name" value="HisKA"/>
    <property type="match status" value="1"/>
</dbReference>
<evidence type="ECO:0000256" key="4">
    <source>
        <dbReference type="ARBA" id="ARBA00022553"/>
    </source>
</evidence>
<dbReference type="InterPro" id="IPR036097">
    <property type="entry name" value="HisK_dim/P_sf"/>
</dbReference>
<dbReference type="Pfam" id="PF02518">
    <property type="entry name" value="HATPase_c"/>
    <property type="match status" value="1"/>
</dbReference>
<comment type="caution">
    <text evidence="15">The sequence shown here is derived from an EMBL/GenBank/DDBJ whole genome shotgun (WGS) entry which is preliminary data.</text>
</comment>
<keyword evidence="11" id="KW-0175">Coiled coil</keyword>
<dbReference type="EMBL" id="SDLO01000020">
    <property type="protein sequence ID" value="TDK86113.1"/>
    <property type="molecule type" value="Genomic_DNA"/>
</dbReference>
<keyword evidence="9" id="KW-0902">Two-component regulatory system</keyword>
<keyword evidence="7 15" id="KW-0418">Kinase</keyword>
<dbReference type="Proteomes" id="UP000294929">
    <property type="component" value="Unassembled WGS sequence"/>
</dbReference>
<dbReference type="InterPro" id="IPR036890">
    <property type="entry name" value="HATPase_C_sf"/>
</dbReference>
<proteinExistence type="predicted"/>
<dbReference type="PANTHER" id="PTHR45453">
    <property type="entry name" value="PHOSPHATE REGULON SENSOR PROTEIN PHOR"/>
    <property type="match status" value="1"/>
</dbReference>
<dbReference type="InterPro" id="IPR003594">
    <property type="entry name" value="HATPase_dom"/>
</dbReference>
<evidence type="ECO:0000256" key="9">
    <source>
        <dbReference type="ARBA" id="ARBA00023012"/>
    </source>
</evidence>
<keyword evidence="8 12" id="KW-1133">Transmembrane helix</keyword>
<dbReference type="SMART" id="SM00388">
    <property type="entry name" value="HisKA"/>
    <property type="match status" value="1"/>
</dbReference>
<evidence type="ECO:0000259" key="13">
    <source>
        <dbReference type="PROSITE" id="PS50109"/>
    </source>
</evidence>
<evidence type="ECO:0000256" key="3">
    <source>
        <dbReference type="ARBA" id="ARBA00012438"/>
    </source>
</evidence>
<keyword evidence="4" id="KW-0597">Phosphoprotein</keyword>
<feature type="domain" description="HAMP" evidence="14">
    <location>
        <begin position="94"/>
        <end position="145"/>
    </location>
</feature>
<dbReference type="PANTHER" id="PTHR45453:SF1">
    <property type="entry name" value="PHOSPHATE REGULON SENSOR PROTEIN PHOR"/>
    <property type="match status" value="1"/>
</dbReference>
<dbReference type="EC" id="2.7.13.3" evidence="3"/>